<dbReference type="InterPro" id="IPR050300">
    <property type="entry name" value="GDXG_lipolytic_enzyme"/>
</dbReference>
<gene>
    <name evidence="3" type="ORF">G8770_14630</name>
</gene>
<protein>
    <submittedName>
        <fullName evidence="3">Alpha/beta hydrolase</fullName>
    </submittedName>
</protein>
<dbReference type="Gene3D" id="3.40.50.1820">
    <property type="entry name" value="alpha/beta hydrolase"/>
    <property type="match status" value="1"/>
</dbReference>
<dbReference type="InterPro" id="IPR049492">
    <property type="entry name" value="BD-FAE-like_dom"/>
</dbReference>
<dbReference type="PANTHER" id="PTHR48081">
    <property type="entry name" value="AB HYDROLASE SUPERFAMILY PROTEIN C4A8.06C"/>
    <property type="match status" value="1"/>
</dbReference>
<dbReference type="Pfam" id="PF20434">
    <property type="entry name" value="BD-FAE"/>
    <property type="match status" value="1"/>
</dbReference>
<feature type="domain" description="BD-FAE-like" evidence="2">
    <location>
        <begin position="57"/>
        <end position="170"/>
    </location>
</feature>
<keyword evidence="4" id="KW-1185">Reference proteome</keyword>
<sequence length="287" mass="31605">MQSPELRRDIVALGSTLGPSVIETLQQLFDNEQQALVRSTPAHASNIAYGDHERHTLDIYTPKDSDDKLLPVVLFVHGGGFLKGDKGSDQHWHNSNVGRLCAANGVIGVVINYRLAPEYTWPAGGEDVASAVSWLKHNISNYGGDADKLVLVGTSAGAVHLSTYLKLHPNTGDVRGLVLLSGLYGYTPLDERDTLYYGDQSDYEERKPRDVISATTLPLFVCCAEFDPPRFQAEFTGLLQERLERHQALPRANLLTGHNHYSMAMHLGTSDTRLADEILAFVHDVCL</sequence>
<dbReference type="SUPFAM" id="SSF53474">
    <property type="entry name" value="alpha/beta-Hydrolases"/>
    <property type="match status" value="1"/>
</dbReference>
<name>A0A9E5JTY3_9GAMM</name>
<proteinExistence type="predicted"/>
<comment type="caution">
    <text evidence="3">The sequence shown here is derived from an EMBL/GenBank/DDBJ whole genome shotgun (WGS) entry which is preliminary data.</text>
</comment>
<reference evidence="3" key="1">
    <citation type="submission" date="2020-03" db="EMBL/GenBank/DDBJ databases">
        <authorList>
            <person name="Guo F."/>
        </authorList>
    </citation>
    <scope>NUCLEOTIDE SEQUENCE</scope>
    <source>
        <strain evidence="3">JCM 30134</strain>
    </source>
</reference>
<dbReference type="EMBL" id="JAAONZ010000012">
    <property type="protein sequence ID" value="NHO66783.1"/>
    <property type="molecule type" value="Genomic_DNA"/>
</dbReference>
<evidence type="ECO:0000313" key="4">
    <source>
        <dbReference type="Proteomes" id="UP000787472"/>
    </source>
</evidence>
<dbReference type="AlphaFoldDB" id="A0A9E5JTY3"/>
<evidence type="ECO:0000259" key="2">
    <source>
        <dbReference type="Pfam" id="PF20434"/>
    </source>
</evidence>
<dbReference type="RefSeq" id="WP_167188249.1">
    <property type="nucleotide sequence ID" value="NZ_JAAONZ010000012.1"/>
</dbReference>
<dbReference type="PANTHER" id="PTHR48081:SF33">
    <property type="entry name" value="KYNURENINE FORMAMIDASE"/>
    <property type="match status" value="1"/>
</dbReference>
<dbReference type="GO" id="GO:0016787">
    <property type="term" value="F:hydrolase activity"/>
    <property type="evidence" value="ECO:0007669"/>
    <property type="project" value="UniProtKB-KW"/>
</dbReference>
<evidence type="ECO:0000256" key="1">
    <source>
        <dbReference type="ARBA" id="ARBA00022801"/>
    </source>
</evidence>
<dbReference type="InterPro" id="IPR029058">
    <property type="entry name" value="AB_hydrolase_fold"/>
</dbReference>
<organism evidence="3 4">
    <name type="scientific">Pseudomaricurvus hydrocarbonicus</name>
    <dbReference type="NCBI Taxonomy" id="1470433"/>
    <lineage>
        <taxon>Bacteria</taxon>
        <taxon>Pseudomonadati</taxon>
        <taxon>Pseudomonadota</taxon>
        <taxon>Gammaproteobacteria</taxon>
        <taxon>Cellvibrionales</taxon>
        <taxon>Cellvibrionaceae</taxon>
        <taxon>Pseudomaricurvus</taxon>
    </lineage>
</organism>
<dbReference type="Proteomes" id="UP000787472">
    <property type="component" value="Unassembled WGS sequence"/>
</dbReference>
<accession>A0A9E5JTY3</accession>
<keyword evidence="1 3" id="KW-0378">Hydrolase</keyword>
<evidence type="ECO:0000313" key="3">
    <source>
        <dbReference type="EMBL" id="NHO66783.1"/>
    </source>
</evidence>